<evidence type="ECO:0000313" key="10">
    <source>
        <dbReference type="Proteomes" id="UP000053881"/>
    </source>
</evidence>
<dbReference type="InterPro" id="IPR050890">
    <property type="entry name" value="PTS_EIIA_component"/>
</dbReference>
<accession>A0A0Q9Y768</accession>
<dbReference type="RefSeq" id="WP_057984881.1">
    <property type="nucleotide sequence ID" value="NZ_JAGGKH010000027.1"/>
</dbReference>
<name>A0A0Q9Y768_9BACI</name>
<keyword evidence="6" id="KW-0418">Kinase</keyword>
<dbReference type="Gene3D" id="2.70.70.10">
    <property type="entry name" value="Glucose Permease (Domain IIA)"/>
    <property type="match status" value="1"/>
</dbReference>
<evidence type="ECO:0000256" key="1">
    <source>
        <dbReference type="ARBA" id="ARBA00004496"/>
    </source>
</evidence>
<evidence type="ECO:0000256" key="6">
    <source>
        <dbReference type="ARBA" id="ARBA00022777"/>
    </source>
</evidence>
<evidence type="ECO:0000256" key="3">
    <source>
        <dbReference type="ARBA" id="ARBA00022597"/>
    </source>
</evidence>
<dbReference type="GO" id="GO:0009401">
    <property type="term" value="P:phosphoenolpyruvate-dependent sugar phosphotransferase system"/>
    <property type="evidence" value="ECO:0007669"/>
    <property type="project" value="UniProtKB-KW"/>
</dbReference>
<dbReference type="STRING" id="217031.ABB05_03320"/>
<evidence type="ECO:0000256" key="4">
    <source>
        <dbReference type="ARBA" id="ARBA00022679"/>
    </source>
</evidence>
<evidence type="ECO:0000313" key="8">
    <source>
        <dbReference type="EMBL" id="KRG16733.1"/>
    </source>
</evidence>
<comment type="caution">
    <text evidence="8">The sequence shown here is derived from an EMBL/GenBank/DDBJ whole genome shotgun (WGS) entry which is preliminary data.</text>
</comment>
<dbReference type="PANTHER" id="PTHR45008:SF1">
    <property type="entry name" value="PTS SYSTEM GLUCOSE-SPECIFIC EIIA COMPONENT"/>
    <property type="match status" value="1"/>
</dbReference>
<dbReference type="PANTHER" id="PTHR45008">
    <property type="entry name" value="PTS SYSTEM GLUCOSE-SPECIFIC EIIA COMPONENT"/>
    <property type="match status" value="1"/>
</dbReference>
<dbReference type="GO" id="GO:0016301">
    <property type="term" value="F:kinase activity"/>
    <property type="evidence" value="ECO:0007669"/>
    <property type="project" value="UniProtKB-KW"/>
</dbReference>
<keyword evidence="3 8" id="KW-0762">Sugar transport</keyword>
<dbReference type="PROSITE" id="PS00371">
    <property type="entry name" value="PTS_EIIA_TYPE_1_HIS"/>
    <property type="match status" value="1"/>
</dbReference>
<evidence type="ECO:0000259" key="7">
    <source>
        <dbReference type="PROSITE" id="PS51093"/>
    </source>
</evidence>
<dbReference type="InterPro" id="IPR011055">
    <property type="entry name" value="Dup_hybrid_motif"/>
</dbReference>
<protein>
    <submittedName>
        <fullName evidence="8">PTS glucose transporter subunit IIA</fullName>
    </submittedName>
</protein>
<dbReference type="Proteomes" id="UP000053881">
    <property type="component" value="Unassembled WGS sequence"/>
</dbReference>
<dbReference type="InterPro" id="IPR001127">
    <property type="entry name" value="PTS_EIIA_1_perm"/>
</dbReference>
<dbReference type="PATRIC" id="fig|217031.4.peg.1255"/>
<keyword evidence="5" id="KW-0598">Phosphotransferase system</keyword>
<keyword evidence="11" id="KW-1185">Reference proteome</keyword>
<dbReference type="GO" id="GO:0005737">
    <property type="term" value="C:cytoplasm"/>
    <property type="evidence" value="ECO:0007669"/>
    <property type="project" value="UniProtKB-SubCell"/>
</dbReference>
<evidence type="ECO:0000313" key="9">
    <source>
        <dbReference type="EMBL" id="OAK74884.1"/>
    </source>
</evidence>
<sequence length="167" mass="17973">MFKKLFGKKQDIVKTIELQAFVSGNIVPIENVPDPVFSNKLMGDGIAILPDEGRFVAPVDGEIIQVFPTKHAIGIKALNGAELLIHIGLETVSMNGEGFTSHVKEGEKVKSGDTLITVDLEKVEENAKSVVSPIIIMDPENMESITKPILSGKVLAGKEIILQATAK</sequence>
<organism evidence="8 10">
    <name type="scientific">Lederbergia galactosidilytica</name>
    <dbReference type="NCBI Taxonomy" id="217031"/>
    <lineage>
        <taxon>Bacteria</taxon>
        <taxon>Bacillati</taxon>
        <taxon>Bacillota</taxon>
        <taxon>Bacilli</taxon>
        <taxon>Bacillales</taxon>
        <taxon>Bacillaceae</taxon>
        <taxon>Lederbergia</taxon>
    </lineage>
</organism>
<keyword evidence="2" id="KW-0813">Transport</keyword>
<dbReference type="Pfam" id="PF00358">
    <property type="entry name" value="PTS_EIIA_1"/>
    <property type="match status" value="1"/>
</dbReference>
<dbReference type="AlphaFoldDB" id="A0A0Q9Y768"/>
<feature type="domain" description="PTS EIIA type-1" evidence="7">
    <location>
        <begin position="34"/>
        <end position="138"/>
    </location>
</feature>
<proteinExistence type="predicted"/>
<dbReference type="NCBIfam" id="TIGR00830">
    <property type="entry name" value="PTBA"/>
    <property type="match status" value="1"/>
</dbReference>
<dbReference type="SUPFAM" id="SSF51261">
    <property type="entry name" value="Duplicated hybrid motif"/>
    <property type="match status" value="1"/>
</dbReference>
<reference evidence="8 10" key="2">
    <citation type="submission" date="2015-06" db="EMBL/GenBank/DDBJ databases">
        <title>Genome sequencing project of Bacillus galactosidilyticus PL133.</title>
        <authorList>
            <person name="Gaiero J."/>
            <person name="Nicol R."/>
            <person name="Habash M."/>
        </authorList>
    </citation>
    <scope>NUCLEOTIDE SEQUENCE [LARGE SCALE GENOMIC DNA]</scope>
    <source>
        <strain evidence="8 10">PL133</strain>
    </source>
</reference>
<dbReference type="FunFam" id="2.70.70.10:FF:000001">
    <property type="entry name" value="PTS system glucose-specific IIA component"/>
    <property type="match status" value="1"/>
</dbReference>
<dbReference type="OrthoDB" id="92465at2"/>
<dbReference type="PROSITE" id="PS51093">
    <property type="entry name" value="PTS_EIIA_TYPE_1"/>
    <property type="match status" value="1"/>
</dbReference>
<evidence type="ECO:0000256" key="2">
    <source>
        <dbReference type="ARBA" id="ARBA00022448"/>
    </source>
</evidence>
<dbReference type="EMBL" id="LGPB01000034">
    <property type="protein sequence ID" value="KRG16733.1"/>
    <property type="molecule type" value="Genomic_DNA"/>
</dbReference>
<reference evidence="9 11" key="1">
    <citation type="submission" date="2015-05" db="EMBL/GenBank/DDBJ databases">
        <title>Comparison of genome.</title>
        <authorList>
            <person name="Zheng Z."/>
            <person name="Sun M."/>
        </authorList>
    </citation>
    <scope>NUCLEOTIDE SEQUENCE [LARGE SCALE GENOMIC DNA]</scope>
    <source>
        <strain evidence="9 11">G25-74</strain>
    </source>
</reference>
<evidence type="ECO:0000313" key="11">
    <source>
        <dbReference type="Proteomes" id="UP000077881"/>
    </source>
</evidence>
<dbReference type="Proteomes" id="UP000077881">
    <property type="component" value="Unassembled WGS sequence"/>
</dbReference>
<gene>
    <name evidence="9" type="ORF">ABB05_03320</name>
    <name evidence="8" type="ORF">ACA29_03795</name>
</gene>
<dbReference type="EMBL" id="LDJR01000016">
    <property type="protein sequence ID" value="OAK74884.1"/>
    <property type="molecule type" value="Genomic_DNA"/>
</dbReference>
<comment type="subcellular location">
    <subcellularLocation>
        <location evidence="1">Cytoplasm</location>
    </subcellularLocation>
</comment>
<evidence type="ECO:0000256" key="5">
    <source>
        <dbReference type="ARBA" id="ARBA00022683"/>
    </source>
</evidence>
<keyword evidence="4" id="KW-0808">Transferase</keyword>